<dbReference type="Gene3D" id="1.10.287.1490">
    <property type="match status" value="1"/>
</dbReference>
<comment type="subcellular location">
    <subcellularLocation>
        <location evidence="1">Cytoplasm</location>
        <location evidence="1">Cytoskeleton</location>
    </subcellularLocation>
    <subcellularLocation>
        <location evidence="8">Presynapse</location>
    </subcellularLocation>
</comment>
<dbReference type="GO" id="GO:0048788">
    <property type="term" value="C:cytoskeleton of presynaptic active zone"/>
    <property type="evidence" value="ECO:0007669"/>
    <property type="project" value="TreeGrafter"/>
</dbReference>
<dbReference type="GO" id="GO:0098882">
    <property type="term" value="F:structural constituent of presynaptic active zone"/>
    <property type="evidence" value="ECO:0007669"/>
    <property type="project" value="TreeGrafter"/>
</dbReference>
<evidence type="ECO:0000256" key="1">
    <source>
        <dbReference type="ARBA" id="ARBA00004245"/>
    </source>
</evidence>
<evidence type="ECO:0000256" key="3">
    <source>
        <dbReference type="ARBA" id="ARBA00022553"/>
    </source>
</evidence>
<evidence type="ECO:0000256" key="8">
    <source>
        <dbReference type="ARBA" id="ARBA00034106"/>
    </source>
</evidence>
<evidence type="ECO:0000256" key="4">
    <source>
        <dbReference type="ARBA" id="ARBA00023018"/>
    </source>
</evidence>
<keyword evidence="7" id="KW-0966">Cell projection</keyword>
<evidence type="ECO:0000256" key="7">
    <source>
        <dbReference type="ARBA" id="ARBA00023273"/>
    </source>
</evidence>
<feature type="coiled-coil region" evidence="9">
    <location>
        <begin position="151"/>
        <end position="178"/>
    </location>
</feature>
<dbReference type="GO" id="GO:0048167">
    <property type="term" value="P:regulation of synaptic plasticity"/>
    <property type="evidence" value="ECO:0007669"/>
    <property type="project" value="TreeGrafter"/>
</dbReference>
<evidence type="ECO:0000256" key="5">
    <source>
        <dbReference type="ARBA" id="ARBA00023054"/>
    </source>
</evidence>
<keyword evidence="3" id="KW-0597">Phosphoprotein</keyword>
<evidence type="ECO:0000313" key="11">
    <source>
        <dbReference type="Ensembl" id="ENSUMAP00000018035"/>
    </source>
</evidence>
<dbReference type="GO" id="GO:0030424">
    <property type="term" value="C:axon"/>
    <property type="evidence" value="ECO:0007669"/>
    <property type="project" value="UniProtKB-SubCell"/>
</dbReference>
<feature type="region of interest" description="Disordered" evidence="10">
    <location>
        <begin position="559"/>
        <end position="581"/>
    </location>
</feature>
<keyword evidence="4" id="KW-0770">Synapse</keyword>
<evidence type="ECO:0000256" key="10">
    <source>
        <dbReference type="SAM" id="MobiDB-lite"/>
    </source>
</evidence>
<dbReference type="Pfam" id="PF10174">
    <property type="entry name" value="Cast"/>
    <property type="match status" value="1"/>
</dbReference>
<feature type="coiled-coil region" evidence="9">
    <location>
        <begin position="215"/>
        <end position="280"/>
    </location>
</feature>
<keyword evidence="2" id="KW-0963">Cytoplasm</keyword>
<dbReference type="GO" id="GO:0007274">
    <property type="term" value="P:neuromuscular synaptic transmission"/>
    <property type="evidence" value="ECO:0007669"/>
    <property type="project" value="TreeGrafter"/>
</dbReference>
<dbReference type="Ensembl" id="ENSUMAT00000021313.1">
    <property type="protein sequence ID" value="ENSUMAP00000018035.1"/>
    <property type="gene ID" value="ENSUMAG00000011997.1"/>
</dbReference>
<feature type="coiled-coil region" evidence="9">
    <location>
        <begin position="336"/>
        <end position="418"/>
    </location>
</feature>
<keyword evidence="6" id="KW-0206">Cytoskeleton</keyword>
<protein>
    <submittedName>
        <fullName evidence="11">ELKS/RAB6-interacting/CAST family member 1</fullName>
    </submittedName>
</protein>
<sequence>MYGSARSVGKVEPSNQSPGRSPRLPRSPRLGHRRTNSTGGSSGSSVGGSSGKTLSMENIQSLNAAYATSGPMYLSDHENVGSETPKSTMTLGRSGGRLPYGVRMTAMGSSPNIASSGVASDTIAFGEHHLPPVSMASTVPHSLRQARDNTIMDLQTQLKEVLRENDLLRKDVEVKESKLSSSMNSIKTFWSPELKKERALRKDEASKITIWKEQYRVVQEENQHMQMTIQALQDELRIQRDLNQLFQQDSNSRTGEPCVAELTEENFQRLHAEHERQAKELFLLRKTLEEMELRIETQKQTLNARDESIKKLLEMLQSKGLSAKATEEDHERTRRLAEAEMHVHHLESLLEQKEKENSMLREEMHRRFENAPDSAKTKALQTVIEMKDSKISSMERGLRDLEEEIQMLKSNGALSTEEREEEMKQMEVYRSHSKFMKNKIGQVKQELSRKDTELLALQTKLETLTNQFSDSKQHIEVLKESLTAKEQRAAILQTEVDALRLRLEEKETMLNKKTKQIQDMAEEKGTQAGEIHDLKDMLDVKERKVNVLQKKIENLQEQLRDKEKQMSSLKERVKSLQADTTNTDTALTTLEEALAEKERTIERLKEQRDRDEREKQEEIDNYKKDLKDLKEKVSLLQGDLSEKEASLLDLKEHASSLASSGLKKDSRLKTLEIALEQKKEECLKMESQLKKAHEATLEARASPEMSDRIQQLEREIARYKDESSKAQAEVDRRKAECLAFLPFINRQVKDQNKKVANLKHKEQVEKKKSAQMLEEARRREDNLNDSSQQLQDSLRKKDDRIEELEEALRESVQITAEREMVLAQEESARTSAEKQVEELLMAMEKVKQELESMKAKLSSTQQSLAEKETHLTNLRAERRKHLEEVLEMKQEALLAAISEKDANIALLELSSSKKKTQEEVAALKREKDRLVQQLKQQTQNRMKLMADNYEDDHFKSSHSNQTNHKPSPDQVRLFLSVL</sequence>
<evidence type="ECO:0000256" key="9">
    <source>
        <dbReference type="SAM" id="Coils"/>
    </source>
</evidence>
<reference evidence="11" key="1">
    <citation type="submission" date="2019-03" db="UniProtKB">
        <authorList>
            <consortium name="Ensembl"/>
        </authorList>
    </citation>
    <scope>IDENTIFICATION</scope>
</reference>
<feature type="region of interest" description="Disordered" evidence="10">
    <location>
        <begin position="1"/>
        <end position="53"/>
    </location>
</feature>
<feature type="compositionally biased region" description="Basic and acidic residues" evidence="10">
    <location>
        <begin position="559"/>
        <end position="574"/>
    </location>
</feature>
<evidence type="ECO:0000256" key="6">
    <source>
        <dbReference type="ARBA" id="ARBA00023212"/>
    </source>
</evidence>
<dbReference type="PANTHER" id="PTHR18861:SF1">
    <property type="entry name" value="ELKS_RAB6-INTERACTING_CAST FAMILY MEMBER 1"/>
    <property type="match status" value="1"/>
</dbReference>
<organism evidence="11">
    <name type="scientific">Ursus maritimus</name>
    <name type="common">Polar bear</name>
    <name type="synonym">Thalarctos maritimus</name>
    <dbReference type="NCBI Taxonomy" id="29073"/>
    <lineage>
        <taxon>Eukaryota</taxon>
        <taxon>Metazoa</taxon>
        <taxon>Chordata</taxon>
        <taxon>Craniata</taxon>
        <taxon>Vertebrata</taxon>
        <taxon>Euteleostomi</taxon>
        <taxon>Mammalia</taxon>
        <taxon>Eutheria</taxon>
        <taxon>Laurasiatheria</taxon>
        <taxon>Carnivora</taxon>
        <taxon>Caniformia</taxon>
        <taxon>Ursidae</taxon>
        <taxon>Ursus</taxon>
    </lineage>
</organism>
<dbReference type="SUPFAM" id="SSF57997">
    <property type="entry name" value="Tropomyosin"/>
    <property type="match status" value="1"/>
</dbReference>
<name>A0A452UB37_URSMA</name>
<dbReference type="PANTHER" id="PTHR18861">
    <property type="entry name" value="ELKS/RAB6-INTERACTING/CAST PROTEIN"/>
    <property type="match status" value="1"/>
</dbReference>
<feature type="compositionally biased region" description="Low complexity" evidence="10">
    <location>
        <begin position="17"/>
        <end position="28"/>
    </location>
</feature>
<feature type="region of interest" description="Disordered" evidence="10">
    <location>
        <begin position="777"/>
        <end position="798"/>
    </location>
</feature>
<dbReference type="GeneTree" id="ENSGT00650000093320"/>
<accession>A0A452UB37</accession>
<dbReference type="AlphaFoldDB" id="A0A452UB37"/>
<evidence type="ECO:0000256" key="2">
    <source>
        <dbReference type="ARBA" id="ARBA00022490"/>
    </source>
</evidence>
<gene>
    <name evidence="11" type="primary">ERC1</name>
</gene>
<proteinExistence type="predicted"/>
<dbReference type="InterPro" id="IPR019323">
    <property type="entry name" value="ELKS/CAST"/>
</dbReference>
<keyword evidence="5 9" id="KW-0175">Coiled coil</keyword>
<feature type="compositionally biased region" description="Gly residues" evidence="10">
    <location>
        <begin position="40"/>
        <end position="50"/>
    </location>
</feature>